<gene>
    <name evidence="1" type="ORF">K444DRAFT_548428</name>
</gene>
<dbReference type="RefSeq" id="XP_024726619.1">
    <property type="nucleotide sequence ID" value="XM_024876371.1"/>
</dbReference>
<evidence type="ECO:0000313" key="2">
    <source>
        <dbReference type="Proteomes" id="UP000235371"/>
    </source>
</evidence>
<dbReference type="InParanoid" id="A0A2J6SG17"/>
<dbReference type="Proteomes" id="UP000235371">
    <property type="component" value="Unassembled WGS sequence"/>
</dbReference>
<keyword evidence="2" id="KW-1185">Reference proteome</keyword>
<accession>A0A2J6SG17</accession>
<dbReference type="EMBL" id="KZ613919">
    <property type="protein sequence ID" value="PMD49715.1"/>
    <property type="molecule type" value="Genomic_DNA"/>
</dbReference>
<name>A0A2J6SG17_9HELO</name>
<dbReference type="OrthoDB" id="3562262at2759"/>
<reference evidence="1 2" key="1">
    <citation type="submission" date="2016-04" db="EMBL/GenBank/DDBJ databases">
        <title>A degradative enzymes factory behind the ericoid mycorrhizal symbiosis.</title>
        <authorList>
            <consortium name="DOE Joint Genome Institute"/>
            <person name="Martino E."/>
            <person name="Morin E."/>
            <person name="Grelet G."/>
            <person name="Kuo A."/>
            <person name="Kohler A."/>
            <person name="Daghino S."/>
            <person name="Barry K."/>
            <person name="Choi C."/>
            <person name="Cichocki N."/>
            <person name="Clum A."/>
            <person name="Copeland A."/>
            <person name="Hainaut M."/>
            <person name="Haridas S."/>
            <person name="Labutti K."/>
            <person name="Lindquist E."/>
            <person name="Lipzen A."/>
            <person name="Khouja H.-R."/>
            <person name="Murat C."/>
            <person name="Ohm R."/>
            <person name="Olson A."/>
            <person name="Spatafora J."/>
            <person name="Veneault-Fourrey C."/>
            <person name="Henrissat B."/>
            <person name="Grigoriev I."/>
            <person name="Martin F."/>
            <person name="Perotto S."/>
        </authorList>
    </citation>
    <scope>NUCLEOTIDE SEQUENCE [LARGE SCALE GENOMIC DNA]</scope>
    <source>
        <strain evidence="1 2">E</strain>
    </source>
</reference>
<dbReference type="AlphaFoldDB" id="A0A2J6SG17"/>
<sequence length="60" mass="7158">YKNSCQVEITGLLEKGIFEIYIFNSRFINKIKNKGIEREFKKSRLVIQAYNNSKKYIILI</sequence>
<dbReference type="STRING" id="1095630.A0A2J6SG17"/>
<dbReference type="GeneID" id="36584450"/>
<evidence type="ECO:0000313" key="1">
    <source>
        <dbReference type="EMBL" id="PMD49715.1"/>
    </source>
</evidence>
<feature type="non-terminal residue" evidence="1">
    <location>
        <position position="1"/>
    </location>
</feature>
<protein>
    <submittedName>
        <fullName evidence="1">Uncharacterized protein</fullName>
    </submittedName>
</protein>
<organism evidence="1 2">
    <name type="scientific">Hyaloscypha bicolor E</name>
    <dbReference type="NCBI Taxonomy" id="1095630"/>
    <lineage>
        <taxon>Eukaryota</taxon>
        <taxon>Fungi</taxon>
        <taxon>Dikarya</taxon>
        <taxon>Ascomycota</taxon>
        <taxon>Pezizomycotina</taxon>
        <taxon>Leotiomycetes</taxon>
        <taxon>Helotiales</taxon>
        <taxon>Hyaloscyphaceae</taxon>
        <taxon>Hyaloscypha</taxon>
        <taxon>Hyaloscypha bicolor</taxon>
    </lineage>
</organism>
<proteinExistence type="predicted"/>